<accession>A0A6I6GMS1</accession>
<dbReference type="RefSeq" id="WP_157480372.1">
    <property type="nucleotide sequence ID" value="NZ_CP046566.1"/>
</dbReference>
<evidence type="ECO:0000313" key="3">
    <source>
        <dbReference type="Proteomes" id="UP000426027"/>
    </source>
</evidence>
<gene>
    <name evidence="2" type="ORF">GLV81_18395</name>
</gene>
<dbReference type="Proteomes" id="UP000426027">
    <property type="component" value="Chromosome"/>
</dbReference>
<feature type="signal peptide" evidence="1">
    <location>
        <begin position="1"/>
        <end position="21"/>
    </location>
</feature>
<dbReference type="AlphaFoldDB" id="A0A6I6GMS1"/>
<sequence length="255" mass="28676">MRKKGLLIVALVFCVASFSWAQWKPVGIDAAFAPSLGFHTYEINNKLIFDRRQGNGTISFSMHLPAMLEWSNGSRHRLYTGLGLRYDAFTMNSTNLGDAFFSILIIPFGGRPMPDTFRISSVRNNVLALTMPLAYDYNLTKNTHTAVQFHVRAMLVPGIALHKKSNADPIGEPGTSGAPTEAELRMLEHEYESELKNFSCLFAPEINMTIPIIKQQFGMSMGLQPFAVDLASPFANFYNGALQFRTSMNLYYRWK</sequence>
<dbReference type="KEGG" id="fls:GLV81_18395"/>
<evidence type="ECO:0000256" key="1">
    <source>
        <dbReference type="SAM" id="SignalP"/>
    </source>
</evidence>
<protein>
    <recommendedName>
        <fullName evidence="4">PorT family protein</fullName>
    </recommendedName>
</protein>
<organism evidence="2 3">
    <name type="scientific">Phnomibacter ginsenosidimutans</name>
    <dbReference type="NCBI Taxonomy" id="2676868"/>
    <lineage>
        <taxon>Bacteria</taxon>
        <taxon>Pseudomonadati</taxon>
        <taxon>Bacteroidota</taxon>
        <taxon>Chitinophagia</taxon>
        <taxon>Chitinophagales</taxon>
        <taxon>Chitinophagaceae</taxon>
        <taxon>Phnomibacter</taxon>
    </lineage>
</organism>
<feature type="chain" id="PRO_5026302532" description="PorT family protein" evidence="1">
    <location>
        <begin position="22"/>
        <end position="255"/>
    </location>
</feature>
<keyword evidence="1" id="KW-0732">Signal</keyword>
<keyword evidence="3" id="KW-1185">Reference proteome</keyword>
<evidence type="ECO:0000313" key="2">
    <source>
        <dbReference type="EMBL" id="QGW29825.1"/>
    </source>
</evidence>
<evidence type="ECO:0008006" key="4">
    <source>
        <dbReference type="Google" id="ProtNLM"/>
    </source>
</evidence>
<reference evidence="2 3" key="1">
    <citation type="submission" date="2019-11" db="EMBL/GenBank/DDBJ databases">
        <authorList>
            <person name="Im W.T."/>
        </authorList>
    </citation>
    <scope>NUCLEOTIDE SEQUENCE [LARGE SCALE GENOMIC DNA]</scope>
    <source>
        <strain evidence="2 3">SB-02</strain>
    </source>
</reference>
<proteinExistence type="predicted"/>
<name>A0A6I6GMS1_9BACT</name>
<dbReference type="EMBL" id="CP046566">
    <property type="protein sequence ID" value="QGW29825.1"/>
    <property type="molecule type" value="Genomic_DNA"/>
</dbReference>